<organism evidence="1 2">
    <name type="scientific">Inconstantimicrobium porci</name>
    <dbReference type="NCBI Taxonomy" id="2652291"/>
    <lineage>
        <taxon>Bacteria</taxon>
        <taxon>Bacillati</taxon>
        <taxon>Bacillota</taxon>
        <taxon>Clostridia</taxon>
        <taxon>Eubacteriales</taxon>
        <taxon>Clostridiaceae</taxon>
        <taxon>Inconstantimicrobium</taxon>
    </lineage>
</organism>
<sequence length="72" mass="8464">MQLFFYLNDLEDKLKTGKVIDIKDERSLCKIIDGSNYVYNDSRSIYLKDEKNKTKDEVVKFGGDVSALYEFR</sequence>
<reference evidence="1 2" key="1">
    <citation type="submission" date="2019-08" db="EMBL/GenBank/DDBJ databases">
        <title>In-depth cultivation of the pig gut microbiome towards novel bacterial diversity and tailored functional studies.</title>
        <authorList>
            <person name="Wylensek D."/>
            <person name="Hitch T.C.A."/>
            <person name="Clavel T."/>
        </authorList>
    </citation>
    <scope>NUCLEOTIDE SEQUENCE [LARGE SCALE GENOMIC DNA]</scope>
    <source>
        <strain evidence="1 2">WCA-383-APC-5B</strain>
    </source>
</reference>
<accession>A0A7X2MZ00</accession>
<comment type="caution">
    <text evidence="1">The sequence shown here is derived from an EMBL/GenBank/DDBJ whole genome shotgun (WGS) entry which is preliminary data.</text>
</comment>
<gene>
    <name evidence="1" type="ORF">FYJ33_09900</name>
</gene>
<evidence type="ECO:0000313" key="1">
    <source>
        <dbReference type="EMBL" id="MSR91702.1"/>
    </source>
</evidence>
<proteinExistence type="predicted"/>
<evidence type="ECO:0000313" key="2">
    <source>
        <dbReference type="Proteomes" id="UP000460287"/>
    </source>
</evidence>
<dbReference type="AlphaFoldDB" id="A0A7X2MZ00"/>
<keyword evidence="2" id="KW-1185">Reference proteome</keyword>
<dbReference type="RefSeq" id="WP_154531597.1">
    <property type="nucleotide sequence ID" value="NZ_JAXFSD010000191.1"/>
</dbReference>
<protein>
    <submittedName>
        <fullName evidence="1">Uncharacterized protein</fullName>
    </submittedName>
</protein>
<dbReference type="Proteomes" id="UP000460287">
    <property type="component" value="Unassembled WGS sequence"/>
</dbReference>
<dbReference type="EMBL" id="VULX01000014">
    <property type="protein sequence ID" value="MSR91702.1"/>
    <property type="molecule type" value="Genomic_DNA"/>
</dbReference>
<name>A0A7X2MZ00_9CLOT</name>